<accession>A0A9W8MSA2</accession>
<reference evidence="1" key="1">
    <citation type="submission" date="2022-07" db="EMBL/GenBank/DDBJ databases">
        <title>Genome Sequence of Agrocybe chaxingu.</title>
        <authorList>
            <person name="Buettner E."/>
        </authorList>
    </citation>
    <scope>NUCLEOTIDE SEQUENCE</scope>
    <source>
        <strain evidence="1">MP-N11</strain>
    </source>
</reference>
<comment type="caution">
    <text evidence="1">The sequence shown here is derived from an EMBL/GenBank/DDBJ whole genome shotgun (WGS) entry which is preliminary data.</text>
</comment>
<dbReference type="Proteomes" id="UP001148786">
    <property type="component" value="Unassembled WGS sequence"/>
</dbReference>
<name>A0A9W8MSA2_9AGAR</name>
<dbReference type="EMBL" id="JANKHO010000763">
    <property type="protein sequence ID" value="KAJ3506472.1"/>
    <property type="molecule type" value="Genomic_DNA"/>
</dbReference>
<keyword evidence="2" id="KW-1185">Reference proteome</keyword>
<dbReference type="AlphaFoldDB" id="A0A9W8MSA2"/>
<evidence type="ECO:0000313" key="1">
    <source>
        <dbReference type="EMBL" id="KAJ3506472.1"/>
    </source>
</evidence>
<sequence length="211" mass="22983">MKRFSDQIRSLQEGLKRSEGMAFPALDVAARIQNLTNDIESKATESSAGSKVVGANGMRKEDEAVRQHQNALPARHLKSTITDGLTTLGVNANAREATAMWAGDQMAIGDPQRYERVFIEDFSDHEQLDECCACGRCDQCGVRDTIPLAPSSIAASVQPPQSATGVASSFSCSLAVAAQDDDEEQDHRNSEIDYLDSFGQDRWRMSVVTVN</sequence>
<proteinExistence type="predicted"/>
<dbReference type="OrthoDB" id="361102at2759"/>
<gene>
    <name evidence="1" type="ORF">NLJ89_g6850</name>
</gene>
<organism evidence="1 2">
    <name type="scientific">Agrocybe chaxingu</name>
    <dbReference type="NCBI Taxonomy" id="84603"/>
    <lineage>
        <taxon>Eukaryota</taxon>
        <taxon>Fungi</taxon>
        <taxon>Dikarya</taxon>
        <taxon>Basidiomycota</taxon>
        <taxon>Agaricomycotina</taxon>
        <taxon>Agaricomycetes</taxon>
        <taxon>Agaricomycetidae</taxon>
        <taxon>Agaricales</taxon>
        <taxon>Agaricineae</taxon>
        <taxon>Strophariaceae</taxon>
        <taxon>Agrocybe</taxon>
    </lineage>
</organism>
<evidence type="ECO:0000313" key="2">
    <source>
        <dbReference type="Proteomes" id="UP001148786"/>
    </source>
</evidence>
<protein>
    <submittedName>
        <fullName evidence="1">Uncharacterized protein</fullName>
    </submittedName>
</protein>